<evidence type="ECO:0000313" key="1">
    <source>
        <dbReference type="EMBL" id="CAI3999039.1"/>
    </source>
</evidence>
<name>A0A9P1CWI8_9DINO</name>
<accession>A0A9P1CWI8</accession>
<dbReference type="Proteomes" id="UP001152797">
    <property type="component" value="Unassembled WGS sequence"/>
</dbReference>
<reference evidence="2 3" key="2">
    <citation type="submission" date="2024-05" db="EMBL/GenBank/DDBJ databases">
        <authorList>
            <person name="Chen Y."/>
            <person name="Shah S."/>
            <person name="Dougan E. K."/>
            <person name="Thang M."/>
            <person name="Chan C."/>
        </authorList>
    </citation>
    <scope>NUCLEOTIDE SEQUENCE [LARGE SCALE GENOMIC DNA]</scope>
</reference>
<organism evidence="1">
    <name type="scientific">Cladocopium goreaui</name>
    <dbReference type="NCBI Taxonomy" id="2562237"/>
    <lineage>
        <taxon>Eukaryota</taxon>
        <taxon>Sar</taxon>
        <taxon>Alveolata</taxon>
        <taxon>Dinophyceae</taxon>
        <taxon>Suessiales</taxon>
        <taxon>Symbiodiniaceae</taxon>
        <taxon>Cladocopium</taxon>
    </lineage>
</organism>
<reference evidence="1" key="1">
    <citation type="submission" date="2022-10" db="EMBL/GenBank/DDBJ databases">
        <authorList>
            <person name="Chen Y."/>
            <person name="Dougan E. K."/>
            <person name="Chan C."/>
            <person name="Rhodes N."/>
            <person name="Thang M."/>
        </authorList>
    </citation>
    <scope>NUCLEOTIDE SEQUENCE</scope>
</reference>
<proteinExistence type="predicted"/>
<keyword evidence="3" id="KW-1185">Reference proteome</keyword>
<dbReference type="EMBL" id="CAMXCT010002573">
    <property type="protein sequence ID" value="CAI3999039.1"/>
    <property type="molecule type" value="Genomic_DNA"/>
</dbReference>
<evidence type="ECO:0000313" key="3">
    <source>
        <dbReference type="Proteomes" id="UP001152797"/>
    </source>
</evidence>
<evidence type="ECO:0000313" key="2">
    <source>
        <dbReference type="EMBL" id="CAL4786351.1"/>
    </source>
</evidence>
<gene>
    <name evidence="1" type="ORF">C1SCF055_LOCUS25289</name>
</gene>
<dbReference type="AlphaFoldDB" id="A0A9P1CWI8"/>
<protein>
    <submittedName>
        <fullName evidence="1">Uncharacterized protein</fullName>
    </submittedName>
</protein>
<comment type="caution">
    <text evidence="1">The sequence shown here is derived from an EMBL/GenBank/DDBJ whole genome shotgun (WGS) entry which is preliminary data.</text>
</comment>
<sequence length="182" mass="19978">MSSILAKGDLDKVPEKTAAVWPVAEVPGSKGEDDDIDPLDEILEPGEEVPDFSEADDWLRDKNDEMQVEADLDDLFGADSPDLEHMIVKLPVKGEVKRVGSTVFTGSVKSGQISYFTHWTPPAILAVCAIHEDCYTTAPLLGHDVSEDSLVQWLGQGPSFKSEKDHGKFIPAGTYKKRLGRR</sequence>
<dbReference type="EMBL" id="CAMXCT030002573">
    <property type="protein sequence ID" value="CAL4786351.1"/>
    <property type="molecule type" value="Genomic_DNA"/>
</dbReference>
<dbReference type="EMBL" id="CAMXCT020002573">
    <property type="protein sequence ID" value="CAL1152414.1"/>
    <property type="molecule type" value="Genomic_DNA"/>
</dbReference>